<evidence type="ECO:0000256" key="1">
    <source>
        <dbReference type="SAM" id="SignalP"/>
    </source>
</evidence>
<feature type="chain" id="PRO_5040845915" description="Aminoglycoside phosphotransferase domain-containing protein" evidence="1">
    <location>
        <begin position="19"/>
        <end position="368"/>
    </location>
</feature>
<evidence type="ECO:0000259" key="2">
    <source>
        <dbReference type="Pfam" id="PF01636"/>
    </source>
</evidence>
<proteinExistence type="predicted"/>
<dbReference type="InterPro" id="IPR002575">
    <property type="entry name" value="Aminoglycoside_PTrfase"/>
</dbReference>
<dbReference type="InterPro" id="IPR011009">
    <property type="entry name" value="Kinase-like_dom_sf"/>
</dbReference>
<sequence>MMDNCCVMHLTLLAISLPLSPYRLLYKLSTSISTSVLHRVWAEKSKVPIWSWLAMLSVPELNPLTHLAHLAFVDQAMSDLSVPHELNIDEHKAIIAHLKSLEESDSGEEGMRCFPLNLPGRPPLFIKHCDYDILAEATTQNFFHLLAKDDASAPRIPRVLDAFSSDEGDCFAVMEKIDAQTLGDCGIPEAEAVDLAAFAVKWLQDQLPSVPDTVFGRISSEEEAPVWHQFFKDHQAPGAFANPKVLAEYVSEASQRCRLKERRLSTDQVLDSFGDDRRIYHSDIKKENFLLNSKGVWIIDFQHIGVLPQVFQTYAFFNTGEPFAAKVGRKLGYQPSRTANAMVPISGVLQQCGGISIPSMYSSSFMRT</sequence>
<keyword evidence="4" id="KW-1185">Reference proteome</keyword>
<keyword evidence="1" id="KW-0732">Signal</keyword>
<comment type="caution">
    <text evidence="3">The sequence shown here is derived from an EMBL/GenBank/DDBJ whole genome shotgun (WGS) entry which is preliminary data.</text>
</comment>
<dbReference type="EMBL" id="JANKHO010000755">
    <property type="protein sequence ID" value="KAJ3506545.1"/>
    <property type="molecule type" value="Genomic_DNA"/>
</dbReference>
<accession>A0A9W8JXW6</accession>
<dbReference type="Proteomes" id="UP001148786">
    <property type="component" value="Unassembled WGS sequence"/>
</dbReference>
<reference evidence="3" key="1">
    <citation type="submission" date="2022-07" db="EMBL/GenBank/DDBJ databases">
        <title>Genome Sequence of Agrocybe chaxingu.</title>
        <authorList>
            <person name="Buettner E."/>
        </authorList>
    </citation>
    <scope>NUCLEOTIDE SEQUENCE</scope>
    <source>
        <strain evidence="3">MP-N11</strain>
    </source>
</reference>
<dbReference type="SUPFAM" id="SSF56112">
    <property type="entry name" value="Protein kinase-like (PK-like)"/>
    <property type="match status" value="1"/>
</dbReference>
<dbReference type="OrthoDB" id="3250044at2759"/>
<dbReference type="AlphaFoldDB" id="A0A9W8JXW6"/>
<dbReference type="Pfam" id="PF01636">
    <property type="entry name" value="APH"/>
    <property type="match status" value="1"/>
</dbReference>
<name>A0A9W8JXW6_9AGAR</name>
<organism evidence="3 4">
    <name type="scientific">Agrocybe chaxingu</name>
    <dbReference type="NCBI Taxonomy" id="84603"/>
    <lineage>
        <taxon>Eukaryota</taxon>
        <taxon>Fungi</taxon>
        <taxon>Dikarya</taxon>
        <taxon>Basidiomycota</taxon>
        <taxon>Agaricomycotina</taxon>
        <taxon>Agaricomycetes</taxon>
        <taxon>Agaricomycetidae</taxon>
        <taxon>Agaricales</taxon>
        <taxon>Agaricineae</taxon>
        <taxon>Strophariaceae</taxon>
        <taxon>Agrocybe</taxon>
    </lineage>
</organism>
<feature type="signal peptide" evidence="1">
    <location>
        <begin position="1"/>
        <end position="18"/>
    </location>
</feature>
<evidence type="ECO:0000313" key="3">
    <source>
        <dbReference type="EMBL" id="KAJ3506545.1"/>
    </source>
</evidence>
<feature type="domain" description="Aminoglycoside phosphotransferase" evidence="2">
    <location>
        <begin position="141"/>
        <end position="306"/>
    </location>
</feature>
<evidence type="ECO:0000313" key="4">
    <source>
        <dbReference type="Proteomes" id="UP001148786"/>
    </source>
</evidence>
<gene>
    <name evidence="3" type="ORF">NLJ89_g6808</name>
</gene>
<protein>
    <recommendedName>
        <fullName evidence="2">Aminoglycoside phosphotransferase domain-containing protein</fullName>
    </recommendedName>
</protein>